<feature type="transmembrane region" description="Helical" evidence="7">
    <location>
        <begin position="274"/>
        <end position="294"/>
    </location>
</feature>
<sequence>MSPDNVQVPEWAWYYIAVYFFVAGTSAGAYFIGAMEELFSSAKEREVSRAACYVAFPLLLLVPIPLIADLGRPGRFWHLFIYNQGGYPYLNLQSPMSVGSWVLLVFGGCTLLSFLDNLVADRVISFPLFSRYYNRIPRKLYALVGSLAGFFIAGYTGVLLNVTARPFWAATSPLMGALFLVSGASTGAAAISLYLIWRQRNAGEEVARLESFDRALMISELLLIAVLLVLAGHTAQLLVTLPFLVMFWLGAVALGIAAPLWFKYRSRRQHFGGAPHLAHYLCILAGGLLLRISLLQAGQL</sequence>
<reference evidence="8 9" key="1">
    <citation type="submission" date="2020-12" db="EMBL/GenBank/DDBJ databases">
        <title>Geomonas sp. Red259, isolated from paddy soil.</title>
        <authorList>
            <person name="Xu Z."/>
            <person name="Zhang Z."/>
            <person name="Masuda Y."/>
            <person name="Itoh H."/>
            <person name="Senoo K."/>
        </authorList>
    </citation>
    <scope>NUCLEOTIDE SEQUENCE [LARGE SCALE GENOMIC DNA]</scope>
    <source>
        <strain evidence="8 9">Red259</strain>
    </source>
</reference>
<gene>
    <name evidence="8" type="primary">nrfD</name>
    <name evidence="8" type="ORF">JFN90_18695</name>
</gene>
<evidence type="ECO:0000256" key="7">
    <source>
        <dbReference type="SAM" id="Phobius"/>
    </source>
</evidence>
<evidence type="ECO:0000256" key="2">
    <source>
        <dbReference type="ARBA" id="ARBA00008929"/>
    </source>
</evidence>
<name>A0ABS0YXF1_9BACT</name>
<dbReference type="InterPro" id="IPR052049">
    <property type="entry name" value="Electron_transfer_protein"/>
</dbReference>
<feature type="transmembrane region" description="Helical" evidence="7">
    <location>
        <begin position="140"/>
        <end position="162"/>
    </location>
</feature>
<evidence type="ECO:0000313" key="9">
    <source>
        <dbReference type="Proteomes" id="UP000641025"/>
    </source>
</evidence>
<comment type="subcellular location">
    <subcellularLocation>
        <location evidence="1">Cell membrane</location>
        <topology evidence="1">Multi-pass membrane protein</topology>
    </subcellularLocation>
</comment>
<feature type="transmembrane region" description="Helical" evidence="7">
    <location>
        <begin position="241"/>
        <end position="262"/>
    </location>
</feature>
<evidence type="ECO:0000256" key="3">
    <source>
        <dbReference type="ARBA" id="ARBA00022475"/>
    </source>
</evidence>
<evidence type="ECO:0000256" key="4">
    <source>
        <dbReference type="ARBA" id="ARBA00022692"/>
    </source>
</evidence>
<comment type="caution">
    <text evidence="8">The sequence shown here is derived from an EMBL/GenBank/DDBJ whole genome shotgun (WGS) entry which is preliminary data.</text>
</comment>
<dbReference type="PANTHER" id="PTHR34856:SF2">
    <property type="entry name" value="PROTEIN NRFD"/>
    <property type="match status" value="1"/>
</dbReference>
<keyword evidence="4 7" id="KW-0812">Transmembrane</keyword>
<organism evidence="8 9">
    <name type="scientific">Geomonas propionica</name>
    <dbReference type="NCBI Taxonomy" id="2798582"/>
    <lineage>
        <taxon>Bacteria</taxon>
        <taxon>Pseudomonadati</taxon>
        <taxon>Thermodesulfobacteriota</taxon>
        <taxon>Desulfuromonadia</taxon>
        <taxon>Geobacterales</taxon>
        <taxon>Geobacteraceae</taxon>
        <taxon>Geomonas</taxon>
    </lineage>
</organism>
<dbReference type="EMBL" id="JAEMHK010000016">
    <property type="protein sequence ID" value="MBJ6802160.1"/>
    <property type="molecule type" value="Genomic_DNA"/>
</dbReference>
<proteinExistence type="inferred from homology"/>
<protein>
    <submittedName>
        <fullName evidence="8">Polysulfide reductase NrfD</fullName>
    </submittedName>
</protein>
<feature type="transmembrane region" description="Helical" evidence="7">
    <location>
        <begin position="47"/>
        <end position="68"/>
    </location>
</feature>
<dbReference type="RefSeq" id="WP_199396635.1">
    <property type="nucleotide sequence ID" value="NZ_JAEMHK010000016.1"/>
</dbReference>
<feature type="transmembrane region" description="Helical" evidence="7">
    <location>
        <begin position="174"/>
        <end position="196"/>
    </location>
</feature>
<keyword evidence="3" id="KW-1003">Cell membrane</keyword>
<dbReference type="InterPro" id="IPR005614">
    <property type="entry name" value="NrfD-like"/>
</dbReference>
<evidence type="ECO:0000256" key="6">
    <source>
        <dbReference type="ARBA" id="ARBA00023136"/>
    </source>
</evidence>
<dbReference type="PANTHER" id="PTHR34856">
    <property type="entry name" value="PROTEIN NRFD"/>
    <property type="match status" value="1"/>
</dbReference>
<keyword evidence="9" id="KW-1185">Reference proteome</keyword>
<evidence type="ECO:0000256" key="5">
    <source>
        <dbReference type="ARBA" id="ARBA00022989"/>
    </source>
</evidence>
<dbReference type="Proteomes" id="UP000641025">
    <property type="component" value="Unassembled WGS sequence"/>
</dbReference>
<feature type="transmembrane region" description="Helical" evidence="7">
    <location>
        <begin position="216"/>
        <end position="235"/>
    </location>
</feature>
<dbReference type="Pfam" id="PF03916">
    <property type="entry name" value="NrfD"/>
    <property type="match status" value="1"/>
</dbReference>
<feature type="transmembrane region" description="Helical" evidence="7">
    <location>
        <begin position="12"/>
        <end position="35"/>
    </location>
</feature>
<dbReference type="Gene3D" id="1.20.1630.10">
    <property type="entry name" value="Formate dehydrogenase/DMSO reductase domain"/>
    <property type="match status" value="1"/>
</dbReference>
<feature type="transmembrane region" description="Helical" evidence="7">
    <location>
        <begin position="98"/>
        <end position="119"/>
    </location>
</feature>
<evidence type="ECO:0000256" key="1">
    <source>
        <dbReference type="ARBA" id="ARBA00004651"/>
    </source>
</evidence>
<keyword evidence="5 7" id="KW-1133">Transmembrane helix</keyword>
<evidence type="ECO:0000313" key="8">
    <source>
        <dbReference type="EMBL" id="MBJ6802160.1"/>
    </source>
</evidence>
<keyword evidence="6 7" id="KW-0472">Membrane</keyword>
<accession>A0ABS0YXF1</accession>
<comment type="similarity">
    <text evidence="2">Belongs to the NrfD family.</text>
</comment>